<keyword evidence="2" id="KW-0732">Signal</keyword>
<dbReference type="InterPro" id="IPR029058">
    <property type="entry name" value="AB_hydrolase_fold"/>
</dbReference>
<sequence>MRYIAVIALIVCHVAGEIVDTGLGSVRGFERESRAGETYHGFLGVPYAKPPVGKLRFDAPVPPKRWSGVLDATRQPPHCLQNPIYLRAYRNETTGSEDCLYLNIFTPKLKGKLPVMFFIHGGSFRTGYAGPSEMADYLVDEKVVLVAPQYRLGILGFLSTEDKVIPGNFGLKDQAFALKWVVNNIHYFGGDPKKITVFGYGAGGVSANLMMVSPLTNRLIKGAISESGVDNHIWGTDSKKGRAKRMAEKTGRVVGCRKTASKDLLKCLRNADGKELVQSELQNIYWDYETSAMFRPVIEGKSKTAFLTADPAKSSTKKPWVVGVTTGEGNFKIASLVTQSRSVTEEFEEHIDDYIAKILGEEDVTDKTLKSVKKIKRKYFKNTSTVDRLLSSIKNFYGDVKYYWPLQEAVKRHGGKVYQYVYDYRAGQSMSDIFGVDSDLGVNHADETFILFNCTSSGHSSPRAGDKKVSKDVVKMWANFAKTQVPRKEKPKWMPLEADEYLRITEKPRMAKGYRKGVREFWSSLPLYKGDD</sequence>
<dbReference type="PROSITE" id="PS00941">
    <property type="entry name" value="CARBOXYLESTERASE_B_2"/>
    <property type="match status" value="1"/>
</dbReference>
<dbReference type="InterPro" id="IPR019819">
    <property type="entry name" value="Carboxylesterase_B_CS"/>
</dbReference>
<evidence type="ECO:0000313" key="5">
    <source>
        <dbReference type="Proteomes" id="UP000494040"/>
    </source>
</evidence>
<keyword evidence="5" id="KW-1185">Reference proteome</keyword>
<name>A0A8I6TEV3_CIMLE</name>
<dbReference type="OMA" id="YETSAMF"/>
<dbReference type="RefSeq" id="XP_014250675.1">
    <property type="nucleotide sequence ID" value="XM_014395189.2"/>
</dbReference>
<accession>A0A8I6TEV3</accession>
<dbReference type="EnsemblMetazoa" id="XM_014395189.2">
    <property type="protein sequence ID" value="XP_014250675.1"/>
    <property type="gene ID" value="LOC106667314"/>
</dbReference>
<dbReference type="PANTHER" id="PTHR11559">
    <property type="entry name" value="CARBOXYLESTERASE"/>
    <property type="match status" value="1"/>
</dbReference>
<dbReference type="OrthoDB" id="19653at2759"/>
<dbReference type="Pfam" id="PF00135">
    <property type="entry name" value="COesterase"/>
    <property type="match status" value="1"/>
</dbReference>
<evidence type="ECO:0000259" key="3">
    <source>
        <dbReference type="Pfam" id="PF00135"/>
    </source>
</evidence>
<dbReference type="InterPro" id="IPR002018">
    <property type="entry name" value="CarbesteraseB"/>
</dbReference>
<dbReference type="GeneID" id="106667314"/>
<feature type="domain" description="Carboxylesterase type B" evidence="3">
    <location>
        <begin position="17"/>
        <end position="522"/>
    </location>
</feature>
<evidence type="ECO:0000256" key="2">
    <source>
        <dbReference type="SAM" id="SignalP"/>
    </source>
</evidence>
<reference evidence="4" key="1">
    <citation type="submission" date="2022-01" db="UniProtKB">
        <authorList>
            <consortium name="EnsemblMetazoa"/>
        </authorList>
    </citation>
    <scope>IDENTIFICATION</scope>
</reference>
<protein>
    <recommendedName>
        <fullName evidence="3">Carboxylesterase type B domain-containing protein</fullName>
    </recommendedName>
</protein>
<dbReference type="KEGG" id="clec:106667314"/>
<evidence type="ECO:0000256" key="1">
    <source>
        <dbReference type="ARBA" id="ARBA00023180"/>
    </source>
</evidence>
<organism evidence="4 5">
    <name type="scientific">Cimex lectularius</name>
    <name type="common">Bed bug</name>
    <name type="synonym">Acanthia lectularia</name>
    <dbReference type="NCBI Taxonomy" id="79782"/>
    <lineage>
        <taxon>Eukaryota</taxon>
        <taxon>Metazoa</taxon>
        <taxon>Ecdysozoa</taxon>
        <taxon>Arthropoda</taxon>
        <taxon>Hexapoda</taxon>
        <taxon>Insecta</taxon>
        <taxon>Pterygota</taxon>
        <taxon>Neoptera</taxon>
        <taxon>Paraneoptera</taxon>
        <taxon>Hemiptera</taxon>
        <taxon>Heteroptera</taxon>
        <taxon>Panheteroptera</taxon>
        <taxon>Cimicomorpha</taxon>
        <taxon>Cimicidae</taxon>
        <taxon>Cimex</taxon>
    </lineage>
</organism>
<dbReference type="Gene3D" id="3.40.50.1820">
    <property type="entry name" value="alpha/beta hydrolase"/>
    <property type="match status" value="1"/>
</dbReference>
<dbReference type="Proteomes" id="UP000494040">
    <property type="component" value="Unassembled WGS sequence"/>
</dbReference>
<evidence type="ECO:0000313" key="4">
    <source>
        <dbReference type="EnsemblMetazoa" id="XP_014250675.1"/>
    </source>
</evidence>
<dbReference type="AlphaFoldDB" id="A0A8I6TEV3"/>
<dbReference type="InterPro" id="IPR050309">
    <property type="entry name" value="Type-B_Carboxylest/Lipase"/>
</dbReference>
<keyword evidence="1" id="KW-0325">Glycoprotein</keyword>
<proteinExistence type="predicted"/>
<dbReference type="SUPFAM" id="SSF53474">
    <property type="entry name" value="alpha/beta-Hydrolases"/>
    <property type="match status" value="1"/>
</dbReference>
<feature type="chain" id="PRO_5035222683" description="Carboxylesterase type B domain-containing protein" evidence="2">
    <location>
        <begin position="17"/>
        <end position="532"/>
    </location>
</feature>
<feature type="signal peptide" evidence="2">
    <location>
        <begin position="1"/>
        <end position="16"/>
    </location>
</feature>